<dbReference type="Gene3D" id="1.10.10.10">
    <property type="entry name" value="Winged helix-like DNA-binding domain superfamily/Winged helix DNA-binding domain"/>
    <property type="match status" value="1"/>
</dbReference>
<feature type="compositionally biased region" description="Acidic residues" evidence="10">
    <location>
        <begin position="287"/>
        <end position="303"/>
    </location>
</feature>
<dbReference type="InterPro" id="IPR036388">
    <property type="entry name" value="WH-like_DNA-bd_sf"/>
</dbReference>
<protein>
    <recommendedName>
        <fullName evidence="11">HSF-type DNA-binding domain-containing protein</fullName>
    </recommendedName>
</protein>
<keyword evidence="7" id="KW-0804">Transcription</keyword>
<dbReference type="AlphaFoldDB" id="A0A6V7PHF5"/>
<dbReference type="GO" id="GO:0003700">
    <property type="term" value="F:DNA-binding transcription factor activity"/>
    <property type="evidence" value="ECO:0007669"/>
    <property type="project" value="InterPro"/>
</dbReference>
<dbReference type="Pfam" id="PF00447">
    <property type="entry name" value="HSF_DNA-bind"/>
    <property type="match status" value="1"/>
</dbReference>
<feature type="region of interest" description="Disordered" evidence="10">
    <location>
        <begin position="167"/>
        <end position="226"/>
    </location>
</feature>
<dbReference type="InterPro" id="IPR000232">
    <property type="entry name" value="HSF_DNA-bd"/>
</dbReference>
<dbReference type="GO" id="GO:0005634">
    <property type="term" value="C:nucleus"/>
    <property type="evidence" value="ECO:0007669"/>
    <property type="project" value="UniProtKB-SubCell"/>
</dbReference>
<dbReference type="GO" id="GO:0006357">
    <property type="term" value="P:regulation of transcription by RNA polymerase II"/>
    <property type="evidence" value="ECO:0007669"/>
    <property type="project" value="TreeGrafter"/>
</dbReference>
<name>A0A6V7PHF5_ANACO</name>
<keyword evidence="4" id="KW-0805">Transcription regulation</keyword>
<evidence type="ECO:0000256" key="3">
    <source>
        <dbReference type="ARBA" id="ARBA00022553"/>
    </source>
</evidence>
<keyword evidence="6" id="KW-0238">DNA-binding</keyword>
<dbReference type="FunFam" id="1.10.10.10:FF:000037">
    <property type="entry name" value="Heat stress transcription factor B-4"/>
    <property type="match status" value="1"/>
</dbReference>
<feature type="domain" description="HSF-type DNA-binding" evidence="11">
    <location>
        <begin position="84"/>
        <end position="108"/>
    </location>
</feature>
<feature type="compositionally biased region" description="Low complexity" evidence="10">
    <location>
        <begin position="248"/>
        <end position="259"/>
    </location>
</feature>
<dbReference type="EMBL" id="LR862148">
    <property type="protein sequence ID" value="CAD1830279.1"/>
    <property type="molecule type" value="Genomic_DNA"/>
</dbReference>
<evidence type="ECO:0000256" key="2">
    <source>
        <dbReference type="ARBA" id="ARBA00011233"/>
    </source>
</evidence>
<dbReference type="SMART" id="SM00415">
    <property type="entry name" value="HSF"/>
    <property type="match status" value="1"/>
</dbReference>
<feature type="compositionally biased region" description="Polar residues" evidence="10">
    <location>
        <begin position="372"/>
        <end position="385"/>
    </location>
</feature>
<dbReference type="PANTHER" id="PTHR10015">
    <property type="entry name" value="HEAT SHOCK TRANSCRIPTION FACTOR"/>
    <property type="match status" value="1"/>
</dbReference>
<dbReference type="PANTHER" id="PTHR10015:SF169">
    <property type="entry name" value="HEAT STRESS TRANSCRIPTION FACTOR B-2B"/>
    <property type="match status" value="1"/>
</dbReference>
<dbReference type="InterPro" id="IPR036390">
    <property type="entry name" value="WH_DNA-bd_sf"/>
</dbReference>
<evidence type="ECO:0000313" key="12">
    <source>
        <dbReference type="EMBL" id="CAD1830279.1"/>
    </source>
</evidence>
<dbReference type="PROSITE" id="PS00434">
    <property type="entry name" value="HSF_DOMAIN"/>
    <property type="match status" value="1"/>
</dbReference>
<reference evidence="12" key="1">
    <citation type="submission" date="2020-07" db="EMBL/GenBank/DDBJ databases">
        <authorList>
            <person name="Lin J."/>
        </authorList>
    </citation>
    <scope>NUCLEOTIDE SEQUENCE</scope>
</reference>
<comment type="subunit">
    <text evidence="2">Homotrimer.</text>
</comment>
<comment type="similarity">
    <text evidence="9">Belongs to the HSF family.</text>
</comment>
<evidence type="ECO:0000256" key="5">
    <source>
        <dbReference type="ARBA" id="ARBA00023016"/>
    </source>
</evidence>
<evidence type="ECO:0000256" key="9">
    <source>
        <dbReference type="RuleBase" id="RU004020"/>
    </source>
</evidence>
<feature type="compositionally biased region" description="Polar residues" evidence="10">
    <location>
        <begin position="167"/>
        <end position="181"/>
    </location>
</feature>
<proteinExistence type="inferred from homology"/>
<comment type="subcellular location">
    <subcellularLocation>
        <location evidence="1">Nucleus</location>
    </subcellularLocation>
</comment>
<dbReference type="PRINTS" id="PR00056">
    <property type="entry name" value="HSFDOMAIN"/>
</dbReference>
<keyword evidence="8" id="KW-0539">Nucleus</keyword>
<evidence type="ECO:0000256" key="7">
    <source>
        <dbReference type="ARBA" id="ARBA00023163"/>
    </source>
</evidence>
<sequence>MKKRGAAAAAEERRRWPLRRWGSRRGYDVGIGGAAGGRGRCRRRFLTKTYQLVDDPAVDDVISWNDDGSTFIVWRPAEFARDLLPKYFKHNNFSSFVRQLNTYGFRKIVPDRWEFANDCFRRGERRLLCDIHRRKIALPAAGAAAPSVAQVTVAAAIPVAVPVTHTGSPTISGEEQVLSSNSSPGRLRRPRRRPRRLRRLRRRRGSGGAGDLHEENERLRGENSRLSRELSQMKNLCNNILLLMSKYAASQQPGSDSSSPAPPPPEAAPMLELMPSSAAAAAAAAALEEEEEEAVDEAEEEEDPVKAEEEGTPSPRLFGVSIGLKRSREDDGEDPPPAMAEVKSEPPDLQEGPGAHQSWPIYRPRAIHHSQRSSAASSNGPDRDG</sequence>
<evidence type="ECO:0000256" key="10">
    <source>
        <dbReference type="SAM" id="MobiDB-lite"/>
    </source>
</evidence>
<evidence type="ECO:0000256" key="6">
    <source>
        <dbReference type="ARBA" id="ARBA00023125"/>
    </source>
</evidence>
<organism evidence="12">
    <name type="scientific">Ananas comosus var. bracteatus</name>
    <name type="common">red pineapple</name>
    <dbReference type="NCBI Taxonomy" id="296719"/>
    <lineage>
        <taxon>Eukaryota</taxon>
        <taxon>Viridiplantae</taxon>
        <taxon>Streptophyta</taxon>
        <taxon>Embryophyta</taxon>
        <taxon>Tracheophyta</taxon>
        <taxon>Spermatophyta</taxon>
        <taxon>Magnoliopsida</taxon>
        <taxon>Liliopsida</taxon>
        <taxon>Poales</taxon>
        <taxon>Bromeliaceae</taxon>
        <taxon>Bromelioideae</taxon>
        <taxon>Ananas</taxon>
    </lineage>
</organism>
<dbReference type="GO" id="GO:0000978">
    <property type="term" value="F:RNA polymerase II cis-regulatory region sequence-specific DNA binding"/>
    <property type="evidence" value="ECO:0007669"/>
    <property type="project" value="TreeGrafter"/>
</dbReference>
<evidence type="ECO:0000259" key="11">
    <source>
        <dbReference type="PROSITE" id="PS00434"/>
    </source>
</evidence>
<accession>A0A6V7PHF5</accession>
<feature type="compositionally biased region" description="Basic and acidic residues" evidence="10">
    <location>
        <begin position="211"/>
        <end position="226"/>
    </location>
</feature>
<gene>
    <name evidence="12" type="ORF">CB5_LOCUS13490</name>
</gene>
<evidence type="ECO:0000256" key="4">
    <source>
        <dbReference type="ARBA" id="ARBA00023015"/>
    </source>
</evidence>
<keyword evidence="5" id="KW-0346">Stress response</keyword>
<keyword evidence="3" id="KW-0597">Phosphoprotein</keyword>
<feature type="compositionally biased region" description="Basic residues" evidence="10">
    <location>
        <begin position="186"/>
        <end position="205"/>
    </location>
</feature>
<dbReference type="SUPFAM" id="SSF46785">
    <property type="entry name" value="Winged helix' DNA-binding domain"/>
    <property type="match status" value="1"/>
</dbReference>
<evidence type="ECO:0000256" key="8">
    <source>
        <dbReference type="ARBA" id="ARBA00023242"/>
    </source>
</evidence>
<evidence type="ECO:0000256" key="1">
    <source>
        <dbReference type="ARBA" id="ARBA00004123"/>
    </source>
</evidence>
<feature type="region of interest" description="Disordered" evidence="10">
    <location>
        <begin position="248"/>
        <end position="385"/>
    </location>
</feature>